<feature type="domain" description="HTH marR-type" evidence="1">
    <location>
        <begin position="1"/>
        <end position="136"/>
    </location>
</feature>
<gene>
    <name evidence="2" type="ORF">H8695_04820</name>
</gene>
<dbReference type="PROSITE" id="PS50995">
    <property type="entry name" value="HTH_MARR_2"/>
    <property type="match status" value="1"/>
</dbReference>
<accession>A0A926DD51</accession>
<evidence type="ECO:0000313" key="3">
    <source>
        <dbReference type="Proteomes" id="UP000620366"/>
    </source>
</evidence>
<evidence type="ECO:0000259" key="1">
    <source>
        <dbReference type="PROSITE" id="PS50995"/>
    </source>
</evidence>
<dbReference type="EMBL" id="JACRSP010000002">
    <property type="protein sequence ID" value="MBC8536011.1"/>
    <property type="molecule type" value="Genomic_DNA"/>
</dbReference>
<dbReference type="InterPro" id="IPR039422">
    <property type="entry name" value="MarR/SlyA-like"/>
</dbReference>
<dbReference type="PANTHER" id="PTHR33164:SF43">
    <property type="entry name" value="HTH-TYPE TRANSCRIPTIONAL REPRESSOR YETL"/>
    <property type="match status" value="1"/>
</dbReference>
<dbReference type="SMART" id="SM00347">
    <property type="entry name" value="HTH_MARR"/>
    <property type="match status" value="1"/>
</dbReference>
<dbReference type="GO" id="GO:0003700">
    <property type="term" value="F:DNA-binding transcription factor activity"/>
    <property type="evidence" value="ECO:0007669"/>
    <property type="project" value="InterPro"/>
</dbReference>
<dbReference type="GO" id="GO:0006950">
    <property type="term" value="P:response to stress"/>
    <property type="evidence" value="ECO:0007669"/>
    <property type="project" value="TreeGrafter"/>
</dbReference>
<dbReference type="Gene3D" id="1.10.10.10">
    <property type="entry name" value="Winged helix-like DNA-binding domain superfamily/Winged helix DNA-binding domain"/>
    <property type="match status" value="1"/>
</dbReference>
<sequence>MDLRQRMDRYYLDMVISELRLANRFHNIQHITYNSLLYLDIIAYRENCTVSYLAEALHVAKSAVTLKVKELEKLGLVTKTQSCEDRRVFYLHVNRELLAEYKLYDRVLYRALDEIEQKYTKDEIAVLCDMLDTINHHFMKESNEETDLCTPLREPSPPASS</sequence>
<name>A0A926DD51_9FIRM</name>
<organism evidence="2 3">
    <name type="scientific">Feifania hominis</name>
    <dbReference type="NCBI Taxonomy" id="2763660"/>
    <lineage>
        <taxon>Bacteria</taxon>
        <taxon>Bacillati</taxon>
        <taxon>Bacillota</taxon>
        <taxon>Clostridia</taxon>
        <taxon>Eubacteriales</taxon>
        <taxon>Feifaniaceae</taxon>
        <taxon>Feifania</taxon>
    </lineage>
</organism>
<dbReference type="AlphaFoldDB" id="A0A926DD51"/>
<protein>
    <submittedName>
        <fullName evidence="2">MarR family transcriptional regulator</fullName>
    </submittedName>
</protein>
<dbReference type="PANTHER" id="PTHR33164">
    <property type="entry name" value="TRANSCRIPTIONAL REGULATOR, MARR FAMILY"/>
    <property type="match status" value="1"/>
</dbReference>
<keyword evidence="3" id="KW-1185">Reference proteome</keyword>
<dbReference type="Pfam" id="PF01047">
    <property type="entry name" value="MarR"/>
    <property type="match status" value="1"/>
</dbReference>
<dbReference type="SUPFAM" id="SSF46785">
    <property type="entry name" value="Winged helix' DNA-binding domain"/>
    <property type="match status" value="1"/>
</dbReference>
<dbReference type="InterPro" id="IPR036388">
    <property type="entry name" value="WH-like_DNA-bd_sf"/>
</dbReference>
<dbReference type="InterPro" id="IPR036390">
    <property type="entry name" value="WH_DNA-bd_sf"/>
</dbReference>
<dbReference type="Proteomes" id="UP000620366">
    <property type="component" value="Unassembled WGS sequence"/>
</dbReference>
<proteinExistence type="predicted"/>
<evidence type="ECO:0000313" key="2">
    <source>
        <dbReference type="EMBL" id="MBC8536011.1"/>
    </source>
</evidence>
<dbReference type="InterPro" id="IPR000835">
    <property type="entry name" value="HTH_MarR-typ"/>
</dbReference>
<comment type="caution">
    <text evidence="2">The sequence shown here is derived from an EMBL/GenBank/DDBJ whole genome shotgun (WGS) entry which is preliminary data.</text>
</comment>
<dbReference type="RefSeq" id="WP_249299767.1">
    <property type="nucleotide sequence ID" value="NZ_JACRSP010000002.1"/>
</dbReference>
<reference evidence="2" key="1">
    <citation type="submission" date="2020-08" db="EMBL/GenBank/DDBJ databases">
        <title>Genome public.</title>
        <authorList>
            <person name="Liu C."/>
            <person name="Sun Q."/>
        </authorList>
    </citation>
    <scope>NUCLEOTIDE SEQUENCE</scope>
    <source>
        <strain evidence="2">BX7</strain>
    </source>
</reference>